<gene>
    <name evidence="1" type="ORF">SLEP1_g52283</name>
</gene>
<keyword evidence="2" id="KW-1185">Reference proteome</keyword>
<accession>A0AAV5M966</accession>
<organism evidence="1 2">
    <name type="scientific">Rubroshorea leprosula</name>
    <dbReference type="NCBI Taxonomy" id="152421"/>
    <lineage>
        <taxon>Eukaryota</taxon>
        <taxon>Viridiplantae</taxon>
        <taxon>Streptophyta</taxon>
        <taxon>Embryophyta</taxon>
        <taxon>Tracheophyta</taxon>
        <taxon>Spermatophyta</taxon>
        <taxon>Magnoliopsida</taxon>
        <taxon>eudicotyledons</taxon>
        <taxon>Gunneridae</taxon>
        <taxon>Pentapetalae</taxon>
        <taxon>rosids</taxon>
        <taxon>malvids</taxon>
        <taxon>Malvales</taxon>
        <taxon>Dipterocarpaceae</taxon>
        <taxon>Rubroshorea</taxon>
    </lineage>
</organism>
<protein>
    <recommendedName>
        <fullName evidence="3">DUF4220 domain-containing protein</fullName>
    </recommendedName>
</protein>
<proteinExistence type="predicted"/>
<reference evidence="1 2" key="1">
    <citation type="journal article" date="2021" name="Commun. Biol.">
        <title>The genome of Shorea leprosula (Dipterocarpaceae) highlights the ecological relevance of drought in aseasonal tropical rainforests.</title>
        <authorList>
            <person name="Ng K.K.S."/>
            <person name="Kobayashi M.J."/>
            <person name="Fawcett J.A."/>
            <person name="Hatakeyama M."/>
            <person name="Paape T."/>
            <person name="Ng C.H."/>
            <person name="Ang C.C."/>
            <person name="Tnah L.H."/>
            <person name="Lee C.T."/>
            <person name="Nishiyama T."/>
            <person name="Sese J."/>
            <person name="O'Brien M.J."/>
            <person name="Copetti D."/>
            <person name="Mohd Noor M.I."/>
            <person name="Ong R.C."/>
            <person name="Putra M."/>
            <person name="Sireger I.Z."/>
            <person name="Indrioko S."/>
            <person name="Kosugi Y."/>
            <person name="Izuno A."/>
            <person name="Isagi Y."/>
            <person name="Lee S.L."/>
            <person name="Shimizu K.K."/>
        </authorList>
    </citation>
    <scope>NUCLEOTIDE SEQUENCE [LARGE SCALE GENOMIC DNA]</scope>
    <source>
        <strain evidence="1">214</strain>
    </source>
</reference>
<dbReference type="Proteomes" id="UP001054252">
    <property type="component" value="Unassembled WGS sequence"/>
</dbReference>
<evidence type="ECO:0000313" key="1">
    <source>
        <dbReference type="EMBL" id="GKV45172.1"/>
    </source>
</evidence>
<dbReference type="Pfam" id="PF04578">
    <property type="entry name" value="DUF594"/>
    <property type="match status" value="1"/>
</dbReference>
<name>A0AAV5M966_9ROSI</name>
<dbReference type="EMBL" id="BPVZ01000191">
    <property type="protein sequence ID" value="GKV45172.1"/>
    <property type="molecule type" value="Genomic_DNA"/>
</dbReference>
<evidence type="ECO:0008006" key="3">
    <source>
        <dbReference type="Google" id="ProtNLM"/>
    </source>
</evidence>
<sequence length="333" mass="39302">MEFCTVFSMLSSDWAVLLMLFHDNYLVRKILQYVLQYIPRFLAQQKVRTSRMGQFDLLEYCWNYSKAKVFGFLEKNCGCDILENWHRSNHTRFQDVPSCLRKKEIYQRRLGSFFMDDSFEATRGEKALSELTGMGDSFVAKPDIRDHLNWSIKMDFDSSIITWHLVTSICYHQDHDLNHDLINNARSKDMEINKYLSDYMMYLLVMRPAMVLPEHCRSFWLDHALDKLRDTFSKASNKKAAFNSLFHLSELRPRTALENLPKFAGNVATGLKECKNKWELIKAMWIEMLLYAAHSYQHVNHVKRLGEYGRELLTLIWVMGGFRIIEDVMTEDV</sequence>
<dbReference type="AlphaFoldDB" id="A0AAV5M966"/>
<evidence type="ECO:0000313" key="2">
    <source>
        <dbReference type="Proteomes" id="UP001054252"/>
    </source>
</evidence>
<dbReference type="InterPro" id="IPR007658">
    <property type="entry name" value="DUF594"/>
</dbReference>
<dbReference type="PANTHER" id="PTHR31325">
    <property type="entry name" value="OS01G0798800 PROTEIN-RELATED"/>
    <property type="match status" value="1"/>
</dbReference>
<comment type="caution">
    <text evidence="1">The sequence shown here is derived from an EMBL/GenBank/DDBJ whole genome shotgun (WGS) entry which is preliminary data.</text>
</comment>